<organism evidence="2 3">
    <name type="scientific">Rangifer tarandus platyrhynchus</name>
    <name type="common">Svalbard reindeer</name>
    <dbReference type="NCBI Taxonomy" id="3082113"/>
    <lineage>
        <taxon>Eukaryota</taxon>
        <taxon>Metazoa</taxon>
        <taxon>Chordata</taxon>
        <taxon>Craniata</taxon>
        <taxon>Vertebrata</taxon>
        <taxon>Euteleostomi</taxon>
        <taxon>Mammalia</taxon>
        <taxon>Eutheria</taxon>
        <taxon>Laurasiatheria</taxon>
        <taxon>Artiodactyla</taxon>
        <taxon>Ruminantia</taxon>
        <taxon>Pecora</taxon>
        <taxon>Cervidae</taxon>
        <taxon>Odocoileinae</taxon>
        <taxon>Rangifer</taxon>
    </lineage>
</organism>
<proteinExistence type="predicted"/>
<accession>A0ABN8Y120</accession>
<keyword evidence="3" id="KW-1185">Reference proteome</keyword>
<evidence type="ECO:0000313" key="2">
    <source>
        <dbReference type="EMBL" id="CAI9154116.1"/>
    </source>
</evidence>
<protein>
    <submittedName>
        <fullName evidence="2">Uncharacterized protein</fullName>
    </submittedName>
</protein>
<dbReference type="EMBL" id="OX459947">
    <property type="protein sequence ID" value="CAI9154116.1"/>
    <property type="molecule type" value="Genomic_DNA"/>
</dbReference>
<evidence type="ECO:0000313" key="3">
    <source>
        <dbReference type="Proteomes" id="UP001176941"/>
    </source>
</evidence>
<name>A0ABN8Y120_RANTA</name>
<reference evidence="2" key="1">
    <citation type="submission" date="2023-04" db="EMBL/GenBank/DDBJ databases">
        <authorList>
            <consortium name="ELIXIR-Norway"/>
        </authorList>
    </citation>
    <scope>NUCLEOTIDE SEQUENCE [LARGE SCALE GENOMIC DNA]</scope>
</reference>
<gene>
    <name evidence="2" type="ORF">MRATA1EN1_LOCUS3078</name>
</gene>
<evidence type="ECO:0000256" key="1">
    <source>
        <dbReference type="SAM" id="MobiDB-lite"/>
    </source>
</evidence>
<feature type="region of interest" description="Disordered" evidence="1">
    <location>
        <begin position="1"/>
        <end position="59"/>
    </location>
</feature>
<dbReference type="Proteomes" id="UP001176941">
    <property type="component" value="Chromosome 11"/>
</dbReference>
<sequence>MSGAVSAVLHSDRSPSAWPGPGGHRVRPRRPRPLLAETPREPNTVLGRRPRAHIPKPPLEASRLRLGSARARARLGLRRGVCAETHRAPTLRWESCRTPR</sequence>